<dbReference type="Proteomes" id="UP000595046">
    <property type="component" value="Chromosome"/>
</dbReference>
<dbReference type="Pfam" id="PF00111">
    <property type="entry name" value="Fer2"/>
    <property type="match status" value="1"/>
</dbReference>
<dbReference type="CDD" id="cd00207">
    <property type="entry name" value="fer2"/>
    <property type="match status" value="1"/>
</dbReference>
<name>A0A7T1T462_9ACTN</name>
<keyword evidence="2" id="KW-0285">Flavoprotein</keyword>
<keyword evidence="6" id="KW-0408">Iron</keyword>
<dbReference type="KEGG" id="sbat:G4Z16_06255"/>
<dbReference type="RefSeq" id="WP_197349629.1">
    <property type="nucleotide sequence ID" value="NZ_CP048882.1"/>
</dbReference>
<keyword evidence="5" id="KW-0560">Oxidoreductase</keyword>
<dbReference type="GO" id="GO:0046872">
    <property type="term" value="F:metal ion binding"/>
    <property type="evidence" value="ECO:0007669"/>
    <property type="project" value="UniProtKB-KW"/>
</dbReference>
<dbReference type="PANTHER" id="PTHR47354">
    <property type="entry name" value="NADH OXIDOREDUCTASE HCR"/>
    <property type="match status" value="1"/>
</dbReference>
<evidence type="ECO:0000259" key="9">
    <source>
        <dbReference type="PROSITE" id="PS51384"/>
    </source>
</evidence>
<keyword evidence="4" id="KW-0479">Metal-binding</keyword>
<evidence type="ECO:0000256" key="4">
    <source>
        <dbReference type="ARBA" id="ARBA00022723"/>
    </source>
</evidence>
<dbReference type="InterPro" id="IPR006058">
    <property type="entry name" value="2Fe2S_fd_BS"/>
</dbReference>
<dbReference type="InterPro" id="IPR036010">
    <property type="entry name" value="2Fe-2S_ferredoxin-like_sf"/>
</dbReference>
<dbReference type="PROSITE" id="PS00197">
    <property type="entry name" value="2FE2S_FER_1"/>
    <property type="match status" value="1"/>
</dbReference>
<evidence type="ECO:0000256" key="2">
    <source>
        <dbReference type="ARBA" id="ARBA00022630"/>
    </source>
</evidence>
<dbReference type="Gene3D" id="3.40.50.80">
    <property type="entry name" value="Nucleotide-binding domain of ferredoxin-NADP reductase (FNR) module"/>
    <property type="match status" value="1"/>
</dbReference>
<dbReference type="AlphaFoldDB" id="A0A7T1T462"/>
<dbReference type="InterPro" id="IPR050415">
    <property type="entry name" value="MRET"/>
</dbReference>
<evidence type="ECO:0000256" key="7">
    <source>
        <dbReference type="ARBA" id="ARBA00023014"/>
    </source>
</evidence>
<evidence type="ECO:0000313" key="10">
    <source>
        <dbReference type="EMBL" id="QPP06064.1"/>
    </source>
</evidence>
<keyword evidence="7" id="KW-0411">Iron-sulfur</keyword>
<dbReference type="GO" id="GO:0051537">
    <property type="term" value="F:2 iron, 2 sulfur cluster binding"/>
    <property type="evidence" value="ECO:0007669"/>
    <property type="project" value="UniProtKB-KW"/>
</dbReference>
<proteinExistence type="predicted"/>
<organism evidence="10 11">
    <name type="scientific">Streptomyces bathyalis</name>
    <dbReference type="NCBI Taxonomy" id="2710756"/>
    <lineage>
        <taxon>Bacteria</taxon>
        <taxon>Bacillati</taxon>
        <taxon>Actinomycetota</taxon>
        <taxon>Actinomycetes</taxon>
        <taxon>Kitasatosporales</taxon>
        <taxon>Streptomycetaceae</taxon>
        <taxon>Streptomyces</taxon>
    </lineage>
</organism>
<dbReference type="PROSITE" id="PS51085">
    <property type="entry name" value="2FE2S_FER_2"/>
    <property type="match status" value="1"/>
</dbReference>
<accession>A0A7T1T462</accession>
<evidence type="ECO:0000256" key="1">
    <source>
        <dbReference type="ARBA" id="ARBA00001974"/>
    </source>
</evidence>
<keyword evidence="3" id="KW-0001">2Fe-2S</keyword>
<keyword evidence="11" id="KW-1185">Reference proteome</keyword>
<evidence type="ECO:0000256" key="3">
    <source>
        <dbReference type="ARBA" id="ARBA00022714"/>
    </source>
</evidence>
<sequence>MPPDSSRPEPPRPGGGHSRTLLRVAGRRAAADGVVSLTLEHPDGRRLPDWAPGAHIDLILPGGMTRQYSLCGDRWDAYTYRVAVLREPGGRGGSAYIHDELRQGDLVAVGGPRNNFPLTPSERYLFIAGGIGITPLLPMVHQAELLGADWKLLYGGRTRDSMAFADQLRVHGDRVTLVPQDESGLPDLPSWLDEPRPRTKVYACGPGPLLEAVEARCAHWPPGLLRTERFVPKVESAPVRDEAFEVRLARHGASVTVTPGVSVLEAVRAAGVNVLSSCEEGTCGTCETGVLEGRPDQRDSILDDDERGAGDCMFICVSRSCGPKLVLDL</sequence>
<dbReference type="InterPro" id="IPR039261">
    <property type="entry name" value="FNR_nucleotide-bd"/>
</dbReference>
<dbReference type="InterPro" id="IPR012675">
    <property type="entry name" value="Beta-grasp_dom_sf"/>
</dbReference>
<dbReference type="InterPro" id="IPR017927">
    <property type="entry name" value="FAD-bd_FR_type"/>
</dbReference>
<dbReference type="PRINTS" id="PR00409">
    <property type="entry name" value="PHDIOXRDTASE"/>
</dbReference>
<dbReference type="PANTHER" id="PTHR47354:SF1">
    <property type="entry name" value="CARNITINE MONOOXYGENASE REDUCTASE SUBUNIT"/>
    <property type="match status" value="1"/>
</dbReference>
<evidence type="ECO:0000259" key="8">
    <source>
        <dbReference type="PROSITE" id="PS51085"/>
    </source>
</evidence>
<dbReference type="SUPFAM" id="SSF54292">
    <property type="entry name" value="2Fe-2S ferredoxin-like"/>
    <property type="match status" value="1"/>
</dbReference>
<feature type="domain" description="2Fe-2S ferredoxin-type" evidence="8">
    <location>
        <begin position="244"/>
        <end position="329"/>
    </location>
</feature>
<protein>
    <submittedName>
        <fullName evidence="10">Oxidoreductase</fullName>
    </submittedName>
</protein>
<comment type="cofactor">
    <cofactor evidence="1">
        <name>FAD</name>
        <dbReference type="ChEBI" id="CHEBI:57692"/>
    </cofactor>
</comment>
<dbReference type="Gene3D" id="2.40.30.10">
    <property type="entry name" value="Translation factors"/>
    <property type="match status" value="1"/>
</dbReference>
<evidence type="ECO:0000313" key="11">
    <source>
        <dbReference type="Proteomes" id="UP000595046"/>
    </source>
</evidence>
<dbReference type="SUPFAM" id="SSF63380">
    <property type="entry name" value="Riboflavin synthase domain-like"/>
    <property type="match status" value="1"/>
</dbReference>
<dbReference type="CDD" id="cd06185">
    <property type="entry name" value="PDR_like"/>
    <property type="match status" value="1"/>
</dbReference>
<evidence type="ECO:0000256" key="5">
    <source>
        <dbReference type="ARBA" id="ARBA00023002"/>
    </source>
</evidence>
<dbReference type="PROSITE" id="PS51384">
    <property type="entry name" value="FAD_FR"/>
    <property type="match status" value="1"/>
</dbReference>
<reference evidence="11" key="1">
    <citation type="submission" date="2020-02" db="EMBL/GenBank/DDBJ databases">
        <title>Streptomyces sp. ASO4wet.</title>
        <authorList>
            <person name="Risdian C."/>
            <person name="Landwehr W."/>
            <person name="Schupp P."/>
            <person name="Wink J."/>
        </authorList>
    </citation>
    <scope>NUCLEOTIDE SEQUENCE [LARGE SCALE GENOMIC DNA]</scope>
    <source>
        <strain evidence="11">ASO4wet</strain>
    </source>
</reference>
<evidence type="ECO:0000256" key="6">
    <source>
        <dbReference type="ARBA" id="ARBA00023004"/>
    </source>
</evidence>
<dbReference type="Gene3D" id="3.10.20.30">
    <property type="match status" value="1"/>
</dbReference>
<feature type="domain" description="FAD-binding FR-type" evidence="9">
    <location>
        <begin position="17"/>
        <end position="119"/>
    </location>
</feature>
<gene>
    <name evidence="10" type="ORF">G4Z16_06255</name>
</gene>
<dbReference type="EMBL" id="CP048882">
    <property type="protein sequence ID" value="QPP06064.1"/>
    <property type="molecule type" value="Genomic_DNA"/>
</dbReference>
<dbReference type="InterPro" id="IPR017938">
    <property type="entry name" value="Riboflavin_synthase-like_b-brl"/>
</dbReference>
<dbReference type="SUPFAM" id="SSF52343">
    <property type="entry name" value="Ferredoxin reductase-like, C-terminal NADP-linked domain"/>
    <property type="match status" value="1"/>
</dbReference>
<dbReference type="GO" id="GO:0016491">
    <property type="term" value="F:oxidoreductase activity"/>
    <property type="evidence" value="ECO:0007669"/>
    <property type="project" value="UniProtKB-KW"/>
</dbReference>
<dbReference type="InterPro" id="IPR001041">
    <property type="entry name" value="2Fe-2S_ferredoxin-type"/>
</dbReference>